<dbReference type="SUPFAM" id="SSF47240">
    <property type="entry name" value="Ferritin-like"/>
    <property type="match status" value="1"/>
</dbReference>
<dbReference type="Pfam" id="PF02332">
    <property type="entry name" value="Phenol_Hydrox"/>
    <property type="match status" value="1"/>
</dbReference>
<accession>A0A7I9VEG2</accession>
<dbReference type="OrthoDB" id="9806768at2"/>
<dbReference type="AlphaFoldDB" id="A0A7I9VEG2"/>
<reference evidence="6" key="1">
    <citation type="submission" date="2019-06" db="EMBL/GenBank/DDBJ databases">
        <title>Gordonia isolated from sludge of a wastewater treatment plant.</title>
        <authorList>
            <person name="Tamura T."/>
            <person name="Aoyama K."/>
            <person name="Kang Y."/>
            <person name="Saito S."/>
            <person name="Akiyama N."/>
            <person name="Yazawa K."/>
            <person name="Gonoi T."/>
            <person name="Mikami Y."/>
        </authorList>
    </citation>
    <scope>NUCLEOTIDE SEQUENCE [LARGE SCALE GENOMIC DNA]</scope>
    <source>
        <strain evidence="6">NBRC 107696</strain>
    </source>
</reference>
<evidence type="ECO:0000313" key="5">
    <source>
        <dbReference type="EMBL" id="GEE03675.1"/>
    </source>
</evidence>
<comment type="catalytic activity">
    <reaction evidence="4">
        <text>propane + NADH + O2 + H(+) = propan-2-ol + NAD(+) + H2O</text>
        <dbReference type="Rhea" id="RHEA:49992"/>
        <dbReference type="ChEBI" id="CHEBI:15377"/>
        <dbReference type="ChEBI" id="CHEBI:15378"/>
        <dbReference type="ChEBI" id="CHEBI:15379"/>
        <dbReference type="ChEBI" id="CHEBI:17824"/>
        <dbReference type="ChEBI" id="CHEBI:32879"/>
        <dbReference type="ChEBI" id="CHEBI:57540"/>
        <dbReference type="ChEBI" id="CHEBI:57945"/>
        <dbReference type="EC" id="1.14.13.227"/>
    </reaction>
</comment>
<evidence type="ECO:0000256" key="2">
    <source>
        <dbReference type="ARBA" id="ARBA00023002"/>
    </source>
</evidence>
<sequence length="330" mass="37587">MSTPNALRPQKTWDHLAKRRRRPSEYEIVSTKLLWHTRDQEQPWDVGHEGFMADWYRKYRNGSPITHEDWDSFRDPDELVYRTYNILQDGQETYVEGLFDQHNLEEHDAGLDPEWVASLARLYAPGRYLLHTVQMASAYLVHMAQASTIANCAAFQAADQLRLLSHVAYRTAEMAKSHPGAGLGENERRIWEDDPAWQRFRELMECILATRDWAEAFVALNVVAKPAIDEAFFRQQAVSARRQGDTLFALVAEAGLRDSDRSRRWTTELIGHMAQNPSNVPVIKGWLDRWVPLGDAAIDAFCTELPDNPDASARAIANAAAFRAQLPLGS</sequence>
<proteinExistence type="predicted"/>
<evidence type="ECO:0000256" key="3">
    <source>
        <dbReference type="ARBA" id="ARBA00023033"/>
    </source>
</evidence>
<dbReference type="CDD" id="cd01058">
    <property type="entry name" value="AAMH_B"/>
    <property type="match status" value="1"/>
</dbReference>
<keyword evidence="2" id="KW-0560">Oxidoreductase</keyword>
<keyword evidence="3" id="KW-0503">Monooxygenase</keyword>
<dbReference type="PIRSF" id="PIRSF000040">
    <property type="entry name" value="MMOH_comp"/>
    <property type="match status" value="1"/>
</dbReference>
<dbReference type="Gene3D" id="1.10.620.20">
    <property type="entry name" value="Ribonucleotide Reductase, subunit A"/>
    <property type="match status" value="1"/>
</dbReference>
<organism evidence="5 6">
    <name type="scientific">Gordonia spumicola</name>
    <dbReference type="NCBI Taxonomy" id="589161"/>
    <lineage>
        <taxon>Bacteria</taxon>
        <taxon>Bacillati</taxon>
        <taxon>Actinomycetota</taxon>
        <taxon>Actinomycetes</taxon>
        <taxon>Mycobacteriales</taxon>
        <taxon>Gordoniaceae</taxon>
        <taxon>Gordonia</taxon>
    </lineage>
</organism>
<dbReference type="EMBL" id="BJOV01000005">
    <property type="protein sequence ID" value="GEE03675.1"/>
    <property type="molecule type" value="Genomic_DNA"/>
</dbReference>
<protein>
    <recommendedName>
        <fullName evidence="1">propane 2-monooxygenase</fullName>
        <ecNumber evidence="1">1.14.13.227</ecNumber>
    </recommendedName>
</protein>
<dbReference type="InterPro" id="IPR003430">
    <property type="entry name" value="Phenol_Hydrox"/>
</dbReference>
<comment type="caution">
    <text evidence="5">The sequence shown here is derived from an EMBL/GenBank/DDBJ whole genome shotgun (WGS) entry which is preliminary data.</text>
</comment>
<dbReference type="InterPro" id="IPR009078">
    <property type="entry name" value="Ferritin-like_SF"/>
</dbReference>
<dbReference type="InterPro" id="IPR012348">
    <property type="entry name" value="RNR-like"/>
</dbReference>
<name>A0A7I9VEG2_9ACTN</name>
<keyword evidence="6" id="KW-1185">Reference proteome</keyword>
<evidence type="ECO:0000313" key="6">
    <source>
        <dbReference type="Proteomes" id="UP000444960"/>
    </source>
</evidence>
<dbReference type="RefSeq" id="WP_161897158.1">
    <property type="nucleotide sequence ID" value="NZ_BJOV01000005.1"/>
</dbReference>
<dbReference type="EC" id="1.14.13.227" evidence="1"/>
<evidence type="ECO:0000256" key="1">
    <source>
        <dbReference type="ARBA" id="ARBA00012710"/>
    </source>
</evidence>
<dbReference type="Proteomes" id="UP000444960">
    <property type="component" value="Unassembled WGS sequence"/>
</dbReference>
<dbReference type="GO" id="GO:0016709">
    <property type="term" value="F:oxidoreductase activity, acting on paired donors, with incorporation or reduction of molecular oxygen, NAD(P)H as one donor, and incorporation of one atom of oxygen"/>
    <property type="evidence" value="ECO:0007669"/>
    <property type="project" value="InterPro"/>
</dbReference>
<dbReference type="InterPro" id="IPR012078">
    <property type="entry name" value="MP_mOase_hydro"/>
</dbReference>
<evidence type="ECO:0000256" key="4">
    <source>
        <dbReference type="ARBA" id="ARBA00048941"/>
    </source>
</evidence>
<gene>
    <name evidence="5" type="ORF">nbrc107696_41210</name>
</gene>